<dbReference type="SMART" id="SM00729">
    <property type="entry name" value="Elp3"/>
    <property type="match status" value="1"/>
</dbReference>
<evidence type="ECO:0000256" key="5">
    <source>
        <dbReference type="ARBA" id="ARBA00022723"/>
    </source>
</evidence>
<dbReference type="CDD" id="cd02068">
    <property type="entry name" value="radical_SAM_B12_BD"/>
    <property type="match status" value="1"/>
</dbReference>
<dbReference type="InterPro" id="IPR036724">
    <property type="entry name" value="Cobalamin-bd_sf"/>
</dbReference>
<dbReference type="InterPro" id="IPR051198">
    <property type="entry name" value="BchE-like"/>
</dbReference>
<dbReference type="InterPro" id="IPR058240">
    <property type="entry name" value="rSAM_sf"/>
</dbReference>
<dbReference type="SFLD" id="SFLDG01123">
    <property type="entry name" value="methyltransferase_(Class_B)"/>
    <property type="match status" value="1"/>
</dbReference>
<keyword evidence="2" id="KW-0489">Methyltransferase</keyword>
<feature type="domain" description="B12-binding" evidence="8">
    <location>
        <begin position="1"/>
        <end position="145"/>
    </location>
</feature>
<dbReference type="RefSeq" id="WP_218252330.1">
    <property type="nucleotide sequence ID" value="NZ_JABXWD010000139.1"/>
</dbReference>
<dbReference type="PROSITE" id="PS51918">
    <property type="entry name" value="RADICAL_SAM"/>
    <property type="match status" value="1"/>
</dbReference>
<evidence type="ECO:0000259" key="8">
    <source>
        <dbReference type="PROSITE" id="PS51332"/>
    </source>
</evidence>
<dbReference type="PROSITE" id="PS51332">
    <property type="entry name" value="B12_BINDING"/>
    <property type="match status" value="1"/>
</dbReference>
<dbReference type="EMBL" id="JABXWD010000139">
    <property type="protein sequence ID" value="MBV6341701.1"/>
    <property type="molecule type" value="Genomic_DNA"/>
</dbReference>
<dbReference type="InterPro" id="IPR007197">
    <property type="entry name" value="rSAM"/>
</dbReference>
<accession>A0ABS6RYI5</accession>
<dbReference type="Pfam" id="PF02310">
    <property type="entry name" value="B12-binding"/>
    <property type="match status" value="1"/>
</dbReference>
<evidence type="ECO:0000256" key="1">
    <source>
        <dbReference type="ARBA" id="ARBA00001966"/>
    </source>
</evidence>
<evidence type="ECO:0000256" key="3">
    <source>
        <dbReference type="ARBA" id="ARBA00022679"/>
    </source>
</evidence>
<dbReference type="InterPro" id="IPR006638">
    <property type="entry name" value="Elp3/MiaA/NifB-like_rSAM"/>
</dbReference>
<evidence type="ECO:0000256" key="6">
    <source>
        <dbReference type="ARBA" id="ARBA00023004"/>
    </source>
</evidence>
<keyword evidence="6" id="KW-0408">Iron</keyword>
<dbReference type="InterPro" id="IPR006158">
    <property type="entry name" value="Cobalamin-bd"/>
</dbReference>
<keyword evidence="3" id="KW-0808">Transferase</keyword>
<reference evidence="10 11" key="1">
    <citation type="journal article" date="2020" name="J Geophys Res Biogeosci">
        <title>Magnetotaxis as an Adaptation to Enable Bacterial Shuttling of Microbial Sulfur and Sulfur Cycling Across Aquatic Oxic#Anoxic Interfaces.</title>
        <authorList>
            <person name="Li J."/>
            <person name="Liu P."/>
            <person name="Wang J."/>
            <person name="Roberts A.P."/>
            <person name="Pan Y."/>
        </authorList>
    </citation>
    <scope>NUCLEOTIDE SEQUENCE [LARGE SCALE GENOMIC DNA]</scope>
    <source>
        <strain evidence="10 11">MYR-1_YQ</strain>
    </source>
</reference>
<keyword evidence="11" id="KW-1185">Reference proteome</keyword>
<dbReference type="PANTHER" id="PTHR43409:SF7">
    <property type="entry name" value="BLL1977 PROTEIN"/>
    <property type="match status" value="1"/>
</dbReference>
<evidence type="ECO:0000256" key="4">
    <source>
        <dbReference type="ARBA" id="ARBA00022691"/>
    </source>
</evidence>
<comment type="cofactor">
    <cofactor evidence="1">
        <name>[4Fe-4S] cluster</name>
        <dbReference type="ChEBI" id="CHEBI:49883"/>
    </cofactor>
</comment>
<evidence type="ECO:0000313" key="11">
    <source>
        <dbReference type="Proteomes" id="UP001196980"/>
    </source>
</evidence>
<evidence type="ECO:0000256" key="2">
    <source>
        <dbReference type="ARBA" id="ARBA00022603"/>
    </source>
</evidence>
<sequence length="501" mass="57881">MKPIAFVNGNKRIHTPVLPVYYLNMSAFLSSHGIDNDIIEVKELSDKEKPIEQYDSYLIKKIRENDYEYIGISMFTPEYHYTMKLVNKIKKTLPDVKIILGGVHPTLRPLDQFVSNAPVDIVVKGEGEFPLLEILQHKPLREIKGICFRENGEVIQNPPRCLTNDLSHLPIPAYDKIDMEYYLYPRKWGLRFAVTSCIHFFTGLGCPFNCTFCATASIYKAYGGPRVVRYKSVNQVIEEIKFCKDKFDIESCYFQDDTFTMNNKRVHEICDKIIDNGIDIVWGAETRVNCIDDALVSKMKVAGCCQLDFGVEAATDTALKRMKKGTTIQQAKDAFDLCKKHKIRTGANFMLNTPGETQEDVEELGKFMHRIGATTYLMGLTIPFIGSDIFDQYVGDLSIDEYKLYETPYMSSSIIDSRFRLSAHNLPIEKYLFRLRLRFWFKRFLIDFPIQKWYLSYLLKSKYKGKIARVVVSNFFKVIHETIEYVVDVVLKTLSIAKKPR</sequence>
<protein>
    <submittedName>
        <fullName evidence="10">Radical SAM protein</fullName>
    </submittedName>
</protein>
<dbReference type="InterPro" id="IPR023404">
    <property type="entry name" value="rSAM_horseshoe"/>
</dbReference>
<keyword evidence="4" id="KW-0949">S-adenosyl-L-methionine</keyword>
<keyword evidence="5" id="KW-0479">Metal-binding</keyword>
<dbReference type="SFLD" id="SFLDG01082">
    <property type="entry name" value="B12-binding_domain_containing"/>
    <property type="match status" value="1"/>
</dbReference>
<organism evidence="10 11">
    <name type="scientific">Candidatus Magnetobacterium casense</name>
    <dbReference type="NCBI Taxonomy" id="1455061"/>
    <lineage>
        <taxon>Bacteria</taxon>
        <taxon>Pseudomonadati</taxon>
        <taxon>Nitrospirota</taxon>
        <taxon>Thermodesulfovibrionia</taxon>
        <taxon>Thermodesulfovibrionales</taxon>
        <taxon>Candidatus Magnetobacteriaceae</taxon>
        <taxon>Candidatus Magnetobacterium</taxon>
    </lineage>
</organism>
<dbReference type="SFLD" id="SFLDS00029">
    <property type="entry name" value="Radical_SAM"/>
    <property type="match status" value="1"/>
</dbReference>
<feature type="domain" description="Radical SAM core" evidence="9">
    <location>
        <begin position="190"/>
        <end position="416"/>
    </location>
</feature>
<dbReference type="PANTHER" id="PTHR43409">
    <property type="entry name" value="ANAEROBIC MAGNESIUM-PROTOPORPHYRIN IX MONOMETHYL ESTER CYCLASE-RELATED"/>
    <property type="match status" value="1"/>
</dbReference>
<keyword evidence="7" id="KW-0411">Iron-sulfur</keyword>
<comment type="caution">
    <text evidence="10">The sequence shown here is derived from an EMBL/GenBank/DDBJ whole genome shotgun (WGS) entry which is preliminary data.</text>
</comment>
<dbReference type="Proteomes" id="UP001196980">
    <property type="component" value="Unassembled WGS sequence"/>
</dbReference>
<dbReference type="InterPro" id="IPR034466">
    <property type="entry name" value="Methyltransferase_Class_B"/>
</dbReference>
<dbReference type="SUPFAM" id="SSF52242">
    <property type="entry name" value="Cobalamin (vitamin B12)-binding domain"/>
    <property type="match status" value="1"/>
</dbReference>
<dbReference type="Gene3D" id="3.40.50.280">
    <property type="entry name" value="Cobalamin-binding domain"/>
    <property type="match status" value="1"/>
</dbReference>
<name>A0ABS6RYI5_9BACT</name>
<evidence type="ECO:0000313" key="10">
    <source>
        <dbReference type="EMBL" id="MBV6341701.1"/>
    </source>
</evidence>
<dbReference type="Gene3D" id="3.80.30.20">
    <property type="entry name" value="tm_1862 like domain"/>
    <property type="match status" value="1"/>
</dbReference>
<dbReference type="Pfam" id="PF04055">
    <property type="entry name" value="Radical_SAM"/>
    <property type="match status" value="1"/>
</dbReference>
<evidence type="ECO:0000256" key="7">
    <source>
        <dbReference type="ARBA" id="ARBA00023014"/>
    </source>
</evidence>
<gene>
    <name evidence="10" type="ORF">HWQ67_08890</name>
</gene>
<proteinExistence type="predicted"/>
<dbReference type="SUPFAM" id="SSF102114">
    <property type="entry name" value="Radical SAM enzymes"/>
    <property type="match status" value="1"/>
</dbReference>
<evidence type="ECO:0000259" key="9">
    <source>
        <dbReference type="PROSITE" id="PS51918"/>
    </source>
</evidence>